<evidence type="ECO:0000256" key="1">
    <source>
        <dbReference type="SAM" id="Phobius"/>
    </source>
</evidence>
<name>A0A0B0PAG9_GOSAR</name>
<gene>
    <name evidence="2" type="ORF">F383_28377</name>
</gene>
<feature type="transmembrane region" description="Helical" evidence="1">
    <location>
        <begin position="15"/>
        <end position="48"/>
    </location>
</feature>
<protein>
    <submittedName>
        <fullName evidence="2">Uncharacterized protein</fullName>
    </submittedName>
</protein>
<keyword evidence="1" id="KW-1133">Transmembrane helix</keyword>
<organism evidence="2 3">
    <name type="scientific">Gossypium arboreum</name>
    <name type="common">Tree cotton</name>
    <name type="synonym">Gossypium nanking</name>
    <dbReference type="NCBI Taxonomy" id="29729"/>
    <lineage>
        <taxon>Eukaryota</taxon>
        <taxon>Viridiplantae</taxon>
        <taxon>Streptophyta</taxon>
        <taxon>Embryophyta</taxon>
        <taxon>Tracheophyta</taxon>
        <taxon>Spermatophyta</taxon>
        <taxon>Magnoliopsida</taxon>
        <taxon>eudicotyledons</taxon>
        <taxon>Gunneridae</taxon>
        <taxon>Pentapetalae</taxon>
        <taxon>rosids</taxon>
        <taxon>malvids</taxon>
        <taxon>Malvales</taxon>
        <taxon>Malvaceae</taxon>
        <taxon>Malvoideae</taxon>
        <taxon>Gossypium</taxon>
    </lineage>
</organism>
<sequence>MPLIVRVIKQETGLILLLQIITCLSMVLRTIMIKFSTMSLVLDFFLLVPPWRQILKRPSCLMLQMVMRMMVIFYSMATLQDFNFLKILLQRQFGNLLHKTPQLKQSITWPFMSSFFYHIIVIVLPPMFLLLLQLFMLNMCIDLSKV</sequence>
<feature type="transmembrane region" description="Helical" evidence="1">
    <location>
        <begin position="115"/>
        <end position="137"/>
    </location>
</feature>
<evidence type="ECO:0000313" key="3">
    <source>
        <dbReference type="Proteomes" id="UP000032142"/>
    </source>
</evidence>
<dbReference type="Proteomes" id="UP000032142">
    <property type="component" value="Unassembled WGS sequence"/>
</dbReference>
<proteinExistence type="predicted"/>
<dbReference type="EMBL" id="KN418062">
    <property type="protein sequence ID" value="KHG21289.1"/>
    <property type="molecule type" value="Genomic_DNA"/>
</dbReference>
<keyword evidence="3" id="KW-1185">Reference proteome</keyword>
<keyword evidence="1" id="KW-0472">Membrane</keyword>
<accession>A0A0B0PAG9</accession>
<evidence type="ECO:0000313" key="2">
    <source>
        <dbReference type="EMBL" id="KHG21289.1"/>
    </source>
</evidence>
<dbReference type="AlphaFoldDB" id="A0A0B0PAG9"/>
<reference evidence="3" key="1">
    <citation type="submission" date="2014-09" db="EMBL/GenBank/DDBJ databases">
        <authorList>
            <person name="Mudge J."/>
            <person name="Ramaraj T."/>
            <person name="Lindquist I.E."/>
            <person name="Bharti A.K."/>
            <person name="Sundararajan A."/>
            <person name="Cameron C.T."/>
            <person name="Woodward J.E."/>
            <person name="May G.D."/>
            <person name="Brubaker C."/>
            <person name="Broadhvest J."/>
            <person name="Wilkins T.A."/>
        </authorList>
    </citation>
    <scope>NUCLEOTIDE SEQUENCE</scope>
    <source>
        <strain evidence="3">cv. AKA8401</strain>
    </source>
</reference>
<keyword evidence="1" id="KW-0812">Transmembrane</keyword>